<keyword evidence="6 13" id="KW-0963">Cytoplasm</keyword>
<dbReference type="NCBIfam" id="TIGR00018">
    <property type="entry name" value="panC"/>
    <property type="match status" value="1"/>
</dbReference>
<gene>
    <name evidence="13" type="primary">panC</name>
    <name evidence="14" type="ORF">FHS48_002900</name>
</gene>
<evidence type="ECO:0000256" key="6">
    <source>
        <dbReference type="ARBA" id="ARBA00022490"/>
    </source>
</evidence>
<feature type="binding site" evidence="13">
    <location>
        <position position="59"/>
    </location>
    <ligand>
        <name>beta-alanine</name>
        <dbReference type="ChEBI" id="CHEBI:57966"/>
    </ligand>
</feature>
<dbReference type="CDD" id="cd00560">
    <property type="entry name" value="PanC"/>
    <property type="match status" value="1"/>
</dbReference>
<dbReference type="EC" id="6.3.2.1" evidence="4 13"/>
<evidence type="ECO:0000256" key="5">
    <source>
        <dbReference type="ARBA" id="ARBA00014155"/>
    </source>
</evidence>
<feature type="active site" description="Proton donor" evidence="13">
    <location>
        <position position="35"/>
    </location>
</feature>
<feature type="binding site" evidence="13">
    <location>
        <begin position="182"/>
        <end position="185"/>
    </location>
    <ligand>
        <name>ATP</name>
        <dbReference type="ChEBI" id="CHEBI:30616"/>
    </ligand>
</feature>
<keyword evidence="9 13" id="KW-0547">Nucleotide-binding</keyword>
<dbReference type="GO" id="GO:0015940">
    <property type="term" value="P:pantothenate biosynthetic process"/>
    <property type="evidence" value="ECO:0007669"/>
    <property type="project" value="UniProtKB-UniRule"/>
</dbReference>
<feature type="binding site" evidence="13">
    <location>
        <begin position="28"/>
        <end position="35"/>
    </location>
    <ligand>
        <name>ATP</name>
        <dbReference type="ChEBI" id="CHEBI:30616"/>
    </ligand>
</feature>
<dbReference type="UniPathway" id="UPA00028">
    <property type="reaction ID" value="UER00005"/>
</dbReference>
<dbReference type="NCBIfam" id="TIGR00125">
    <property type="entry name" value="cyt_tran_rel"/>
    <property type="match status" value="1"/>
</dbReference>
<evidence type="ECO:0000256" key="12">
    <source>
        <dbReference type="ARBA" id="ARBA00055042"/>
    </source>
</evidence>
<evidence type="ECO:0000313" key="14">
    <source>
        <dbReference type="EMBL" id="MBB6211461.1"/>
    </source>
</evidence>
<evidence type="ECO:0000256" key="10">
    <source>
        <dbReference type="ARBA" id="ARBA00022840"/>
    </source>
</evidence>
<dbReference type="Gene3D" id="3.30.1300.10">
    <property type="entry name" value="Pantoate-beta-alanine ligase, C-terminal domain"/>
    <property type="match status" value="1"/>
</dbReference>
<dbReference type="InterPro" id="IPR014729">
    <property type="entry name" value="Rossmann-like_a/b/a_fold"/>
</dbReference>
<evidence type="ECO:0000256" key="13">
    <source>
        <dbReference type="HAMAP-Rule" id="MF_00158"/>
    </source>
</evidence>
<comment type="subcellular location">
    <subcellularLocation>
        <location evidence="1 13">Cytoplasm</location>
    </subcellularLocation>
</comment>
<dbReference type="PANTHER" id="PTHR21299">
    <property type="entry name" value="CYTIDYLATE KINASE/PANTOATE-BETA-ALANINE LIGASE"/>
    <property type="match status" value="1"/>
</dbReference>
<accession>A0A7W9ZHA3</accession>
<dbReference type="InterPro" id="IPR004821">
    <property type="entry name" value="Cyt_trans-like"/>
</dbReference>
<feature type="binding site" evidence="13">
    <location>
        <begin position="145"/>
        <end position="148"/>
    </location>
    <ligand>
        <name>ATP</name>
        <dbReference type="ChEBI" id="CHEBI:30616"/>
    </ligand>
</feature>
<name>A0A7W9ZHA3_NOVIT</name>
<comment type="miscellaneous">
    <text evidence="13">The reaction proceeds by a bi uni uni bi ping pong mechanism.</text>
</comment>
<dbReference type="AlphaFoldDB" id="A0A7W9ZHA3"/>
<evidence type="ECO:0000256" key="2">
    <source>
        <dbReference type="ARBA" id="ARBA00004990"/>
    </source>
</evidence>
<dbReference type="InterPro" id="IPR042176">
    <property type="entry name" value="Pantoate_ligase_C"/>
</dbReference>
<proteinExistence type="inferred from homology"/>
<dbReference type="FunFam" id="3.40.50.620:FF:000114">
    <property type="entry name" value="Pantothenate synthetase"/>
    <property type="match status" value="1"/>
</dbReference>
<keyword evidence="7 13" id="KW-0436">Ligase</keyword>
<comment type="function">
    <text evidence="12 13">Catalyzes the condensation of pantoate with beta-alanine in an ATP-dependent reaction via a pantoyl-adenylate intermediate.</text>
</comment>
<comment type="pathway">
    <text evidence="2 13">Cofactor biosynthesis; (R)-pantothenate biosynthesis; (R)-pantothenate from (R)-pantoate and beta-alanine: step 1/1.</text>
</comment>
<evidence type="ECO:0000256" key="3">
    <source>
        <dbReference type="ARBA" id="ARBA00009256"/>
    </source>
</evidence>
<feature type="binding site" evidence="13">
    <location>
        <position position="59"/>
    </location>
    <ligand>
        <name>(R)-pantoate</name>
        <dbReference type="ChEBI" id="CHEBI:15980"/>
    </ligand>
</feature>
<dbReference type="SUPFAM" id="SSF52374">
    <property type="entry name" value="Nucleotidylyl transferase"/>
    <property type="match status" value="1"/>
</dbReference>
<evidence type="ECO:0000256" key="4">
    <source>
        <dbReference type="ARBA" id="ARBA00012219"/>
    </source>
</evidence>
<reference evidence="14 15" key="1">
    <citation type="submission" date="2020-08" db="EMBL/GenBank/DDBJ databases">
        <title>Genomic Encyclopedia of Type Strains, Phase IV (KMG-IV): sequencing the most valuable type-strain genomes for metagenomic binning, comparative biology and taxonomic classification.</title>
        <authorList>
            <person name="Goeker M."/>
        </authorList>
    </citation>
    <scope>NUCLEOTIDE SEQUENCE [LARGE SCALE GENOMIC DNA]</scope>
    <source>
        <strain evidence="14 15">DSM 11590</strain>
    </source>
</reference>
<feature type="binding site" evidence="13">
    <location>
        <position position="174"/>
    </location>
    <ligand>
        <name>ATP</name>
        <dbReference type="ChEBI" id="CHEBI:30616"/>
    </ligand>
</feature>
<dbReference type="Proteomes" id="UP000544872">
    <property type="component" value="Unassembled WGS sequence"/>
</dbReference>
<sequence>MARSVAELRAQVRDWRAAGLTVALVPTMGALHAGHMSLVRLALTKADRVVVSVFVNPTQFGPTEDFSAYPRQPEQDSAAIAAAGGHLVYLPTVAEMYPEGASTMVEVSGVSAGLCGDARPGHFRGVATIVTKLLLQALPDVAVFGEKDFQQLMVIRRLVRDLDIPVEVIGAPIVREADGLAMSSRNAYLSAEERPVAARIHAILTETAGALAGGRPVTEACAAATAALLDSGFRAVDYLELRDAETLTPVTELTRPARLFVAAFLGRTRLIDNIGVQP</sequence>
<comment type="caution">
    <text evidence="14">The sequence shown here is derived from an EMBL/GenBank/DDBJ whole genome shotgun (WGS) entry which is preliminary data.</text>
</comment>
<evidence type="ECO:0000256" key="7">
    <source>
        <dbReference type="ARBA" id="ARBA00022598"/>
    </source>
</evidence>
<evidence type="ECO:0000256" key="11">
    <source>
        <dbReference type="ARBA" id="ARBA00048258"/>
    </source>
</evidence>
<dbReference type="HAMAP" id="MF_00158">
    <property type="entry name" value="PanC"/>
    <property type="match status" value="1"/>
</dbReference>
<keyword evidence="8 13" id="KW-0566">Pantothenate biosynthesis</keyword>
<dbReference type="Gene3D" id="3.40.50.620">
    <property type="entry name" value="HUPs"/>
    <property type="match status" value="1"/>
</dbReference>
<keyword evidence="10 13" id="KW-0067">ATP-binding</keyword>
<comment type="catalytic activity">
    <reaction evidence="11 13">
        <text>(R)-pantoate + beta-alanine + ATP = (R)-pantothenate + AMP + diphosphate + H(+)</text>
        <dbReference type="Rhea" id="RHEA:10912"/>
        <dbReference type="ChEBI" id="CHEBI:15378"/>
        <dbReference type="ChEBI" id="CHEBI:15980"/>
        <dbReference type="ChEBI" id="CHEBI:29032"/>
        <dbReference type="ChEBI" id="CHEBI:30616"/>
        <dbReference type="ChEBI" id="CHEBI:33019"/>
        <dbReference type="ChEBI" id="CHEBI:57966"/>
        <dbReference type="ChEBI" id="CHEBI:456215"/>
        <dbReference type="EC" id="6.3.2.1"/>
    </reaction>
</comment>
<comment type="similarity">
    <text evidence="3 13">Belongs to the pantothenate synthetase family.</text>
</comment>
<keyword evidence="15" id="KW-1185">Reference proteome</keyword>
<dbReference type="InterPro" id="IPR003721">
    <property type="entry name" value="Pantoate_ligase"/>
</dbReference>
<evidence type="ECO:0000256" key="1">
    <source>
        <dbReference type="ARBA" id="ARBA00004496"/>
    </source>
</evidence>
<evidence type="ECO:0000256" key="8">
    <source>
        <dbReference type="ARBA" id="ARBA00022655"/>
    </source>
</evidence>
<organism evidence="14 15">
    <name type="scientific">Novispirillum itersonii</name>
    <name type="common">Aquaspirillum itersonii</name>
    <dbReference type="NCBI Taxonomy" id="189"/>
    <lineage>
        <taxon>Bacteria</taxon>
        <taxon>Pseudomonadati</taxon>
        <taxon>Pseudomonadota</taxon>
        <taxon>Alphaproteobacteria</taxon>
        <taxon>Rhodospirillales</taxon>
        <taxon>Novispirillaceae</taxon>
        <taxon>Novispirillum</taxon>
    </lineage>
</organism>
<evidence type="ECO:0000256" key="9">
    <source>
        <dbReference type="ARBA" id="ARBA00022741"/>
    </source>
</evidence>
<feature type="binding site" evidence="13">
    <location>
        <position position="151"/>
    </location>
    <ligand>
        <name>(R)-pantoate</name>
        <dbReference type="ChEBI" id="CHEBI:15980"/>
    </ligand>
</feature>
<dbReference type="PANTHER" id="PTHR21299:SF1">
    <property type="entry name" value="PANTOATE--BETA-ALANINE LIGASE"/>
    <property type="match status" value="1"/>
</dbReference>
<dbReference type="GO" id="GO:0004592">
    <property type="term" value="F:pantoate-beta-alanine ligase activity"/>
    <property type="evidence" value="ECO:0007669"/>
    <property type="project" value="UniProtKB-UniRule"/>
</dbReference>
<dbReference type="EMBL" id="JACIIX010000011">
    <property type="protein sequence ID" value="MBB6211461.1"/>
    <property type="molecule type" value="Genomic_DNA"/>
</dbReference>
<dbReference type="Pfam" id="PF02569">
    <property type="entry name" value="Pantoate_ligase"/>
    <property type="match status" value="1"/>
</dbReference>
<evidence type="ECO:0000313" key="15">
    <source>
        <dbReference type="Proteomes" id="UP000544872"/>
    </source>
</evidence>
<dbReference type="GO" id="GO:0005524">
    <property type="term" value="F:ATP binding"/>
    <property type="evidence" value="ECO:0007669"/>
    <property type="project" value="UniProtKB-KW"/>
</dbReference>
<dbReference type="GO" id="GO:0005829">
    <property type="term" value="C:cytosol"/>
    <property type="evidence" value="ECO:0007669"/>
    <property type="project" value="TreeGrafter"/>
</dbReference>
<protein>
    <recommendedName>
        <fullName evidence="5 13">Pantothenate synthetase</fullName>
        <shortName evidence="13">PS</shortName>
        <ecNumber evidence="4 13">6.3.2.1</ecNumber>
    </recommendedName>
    <alternativeName>
        <fullName evidence="13">Pantoate--beta-alanine ligase</fullName>
    </alternativeName>
    <alternativeName>
        <fullName evidence="13">Pantoate-activating enzyme</fullName>
    </alternativeName>
</protein>
<comment type="subunit">
    <text evidence="13">Homodimer.</text>
</comment>